<name>A0ABS1FIQ0_9CORY</name>
<keyword evidence="3" id="KW-1185">Reference proteome</keyword>
<dbReference type="Pfam" id="PF06259">
    <property type="entry name" value="Abhydrolase_8"/>
    <property type="match status" value="1"/>
</dbReference>
<sequence>MSSRLLPLPWSRTLATVAIDLDRGRSVIVRSNDTNRRQWATSAHRGLRGSSFAAAEGREERVSALRDATAELIGTAVSVLSRVASLQSALEDEYDRILEVARARGLAEVAGVVIALTDDLLEESEVFNLMLGRIRREGLLLDRHCATRLELLLPLTPFDERRKRCMAALEDVYTPAPARLPLPATPDISVAHLHELNMADADDGLRELADRFPGMVVLEAGDGHLVAAFGDIDSAESVITMVSGVGSGDPESMAGALDRGRDLHREVGGAVIVWNGYRPPATVIDGGQDISARLGAAELRTFMHSLTERRGSSVHRTVVAHSYGSLVTGLAAAGSSGGLDADAIMFLGSPGTGVTGVDELQLNSPDPRILAARSPTDPIGLVNSAVAGVHGRDPASAGFGAEVIPAEGGHSDYFGDPAVLDALRRVRSR</sequence>
<feature type="domain" description="DUF1023" evidence="1">
    <location>
        <begin position="222"/>
        <end position="381"/>
    </location>
</feature>
<comment type="caution">
    <text evidence="2">The sequence shown here is derived from an EMBL/GenBank/DDBJ whole genome shotgun (WGS) entry which is preliminary data.</text>
</comment>
<dbReference type="Proteomes" id="UP000650005">
    <property type="component" value="Unassembled WGS sequence"/>
</dbReference>
<dbReference type="RefSeq" id="WP_200256388.1">
    <property type="nucleotide sequence ID" value="NZ_JAENIP020000004.1"/>
</dbReference>
<proteinExistence type="predicted"/>
<accession>A0ABS1FIQ0</accession>
<protein>
    <recommendedName>
        <fullName evidence="1">DUF1023 domain-containing protein</fullName>
    </recommendedName>
</protein>
<dbReference type="InterPro" id="IPR029058">
    <property type="entry name" value="AB_hydrolase_fold"/>
</dbReference>
<dbReference type="Gene3D" id="3.40.50.1820">
    <property type="entry name" value="alpha/beta hydrolase"/>
    <property type="match status" value="1"/>
</dbReference>
<reference evidence="2" key="1">
    <citation type="submission" date="2021-01" db="EMBL/GenBank/DDBJ databases">
        <title>Characterization of Corynebacterium spp. from penguins.</title>
        <authorList>
            <person name="Svec P."/>
        </authorList>
    </citation>
    <scope>NUCLEOTIDE SEQUENCE</scope>
    <source>
        <strain evidence="2">CCM 8835</strain>
    </source>
</reference>
<dbReference type="EMBL" id="JAENIP010000007">
    <property type="protein sequence ID" value="MBK1843306.1"/>
    <property type="molecule type" value="Genomic_DNA"/>
</dbReference>
<evidence type="ECO:0000313" key="3">
    <source>
        <dbReference type="Proteomes" id="UP000650005"/>
    </source>
</evidence>
<evidence type="ECO:0000259" key="1">
    <source>
        <dbReference type="Pfam" id="PF06259"/>
    </source>
</evidence>
<organism evidence="2 3">
    <name type="scientific">Corynebacterium antarcticum</name>
    <dbReference type="NCBI Taxonomy" id="2800405"/>
    <lineage>
        <taxon>Bacteria</taxon>
        <taxon>Bacillati</taxon>
        <taxon>Actinomycetota</taxon>
        <taxon>Actinomycetes</taxon>
        <taxon>Mycobacteriales</taxon>
        <taxon>Corynebacteriaceae</taxon>
        <taxon>Corynebacterium</taxon>
    </lineage>
</organism>
<evidence type="ECO:0000313" key="2">
    <source>
        <dbReference type="EMBL" id="MBK1843306.1"/>
    </source>
</evidence>
<dbReference type="InterPro" id="IPR010427">
    <property type="entry name" value="DUF1023"/>
</dbReference>
<gene>
    <name evidence="2" type="ORF">JIM95_01770</name>
</gene>